<dbReference type="EMBL" id="JYDI01005926">
    <property type="protein sequence ID" value="KRY04096.1"/>
    <property type="molecule type" value="Genomic_DNA"/>
</dbReference>
<keyword evidence="3" id="KW-1185">Reference proteome</keyword>
<feature type="region of interest" description="Disordered" evidence="1">
    <location>
        <begin position="1"/>
        <end position="37"/>
    </location>
</feature>
<evidence type="ECO:0000313" key="3">
    <source>
        <dbReference type="Proteomes" id="UP000054653"/>
    </source>
</evidence>
<dbReference type="Proteomes" id="UP000054653">
    <property type="component" value="Unassembled WGS sequence"/>
</dbReference>
<reference evidence="2 3" key="1">
    <citation type="submission" date="2015-01" db="EMBL/GenBank/DDBJ databases">
        <title>Evolution of Trichinella species and genotypes.</title>
        <authorList>
            <person name="Korhonen P.K."/>
            <person name="Edoardo P."/>
            <person name="Giuseppe L.R."/>
            <person name="Gasser R.B."/>
        </authorList>
    </citation>
    <scope>NUCLEOTIDE SEQUENCE [LARGE SCALE GENOMIC DNA]</scope>
    <source>
        <strain evidence="2">ISS120</strain>
    </source>
</reference>
<sequence length="37" mass="3928">MNSVKVLPRKTVSLSVSSSSGGPVRVARQQTATVRSR</sequence>
<protein>
    <submittedName>
        <fullName evidence="2">Uncharacterized protein</fullName>
    </submittedName>
</protein>
<dbReference type="AlphaFoldDB" id="A0A0V0YV83"/>
<organism evidence="2 3">
    <name type="scientific">Trichinella britovi</name>
    <name type="common">Parasitic roundworm</name>
    <dbReference type="NCBI Taxonomy" id="45882"/>
    <lineage>
        <taxon>Eukaryota</taxon>
        <taxon>Metazoa</taxon>
        <taxon>Ecdysozoa</taxon>
        <taxon>Nematoda</taxon>
        <taxon>Enoplea</taxon>
        <taxon>Dorylaimia</taxon>
        <taxon>Trichinellida</taxon>
        <taxon>Trichinellidae</taxon>
        <taxon>Trichinella</taxon>
    </lineage>
</organism>
<accession>A0A0V0YV83</accession>
<proteinExistence type="predicted"/>
<gene>
    <name evidence="2" type="ORF">T03_9159</name>
</gene>
<evidence type="ECO:0000256" key="1">
    <source>
        <dbReference type="SAM" id="MobiDB-lite"/>
    </source>
</evidence>
<comment type="caution">
    <text evidence="2">The sequence shown here is derived from an EMBL/GenBank/DDBJ whole genome shotgun (WGS) entry which is preliminary data.</text>
</comment>
<feature type="compositionally biased region" description="Polar residues" evidence="1">
    <location>
        <begin position="28"/>
        <end position="37"/>
    </location>
</feature>
<name>A0A0V0YV83_TRIBR</name>
<evidence type="ECO:0000313" key="2">
    <source>
        <dbReference type="EMBL" id="KRY04096.1"/>
    </source>
</evidence>